<protein>
    <submittedName>
        <fullName evidence="3">Uncharacterized protein</fullName>
    </submittedName>
</protein>
<dbReference type="Proteomes" id="UP000252519">
    <property type="component" value="Unassembled WGS sequence"/>
</dbReference>
<accession>A0A368FP06</accession>
<feature type="compositionally biased region" description="Polar residues" evidence="1">
    <location>
        <begin position="125"/>
        <end position="134"/>
    </location>
</feature>
<evidence type="ECO:0000313" key="4">
    <source>
        <dbReference type="Proteomes" id="UP000252519"/>
    </source>
</evidence>
<keyword evidence="2" id="KW-1133">Transmembrane helix</keyword>
<name>A0A368FP06_ANCCA</name>
<sequence length="140" mass="15755">LKFRPSPIPNETFAKKRVVLCYSSSSHRQPYPCKQLRYFSVFSSLLLDKIQNFQEEQRPLFTIAVLVSGVVGGLAVVIAVVYLYRFCLKKRPPVTTTAIPEAKREQIRSNATSQSRPLPLPLSADPSTPFVSHSPSKEYT</sequence>
<keyword evidence="2" id="KW-0472">Membrane</keyword>
<feature type="non-terminal residue" evidence="3">
    <location>
        <position position="1"/>
    </location>
</feature>
<proteinExistence type="predicted"/>
<organism evidence="3 4">
    <name type="scientific">Ancylostoma caninum</name>
    <name type="common">Dog hookworm</name>
    <dbReference type="NCBI Taxonomy" id="29170"/>
    <lineage>
        <taxon>Eukaryota</taxon>
        <taxon>Metazoa</taxon>
        <taxon>Ecdysozoa</taxon>
        <taxon>Nematoda</taxon>
        <taxon>Chromadorea</taxon>
        <taxon>Rhabditida</taxon>
        <taxon>Rhabditina</taxon>
        <taxon>Rhabditomorpha</taxon>
        <taxon>Strongyloidea</taxon>
        <taxon>Ancylostomatidae</taxon>
        <taxon>Ancylostomatinae</taxon>
        <taxon>Ancylostoma</taxon>
    </lineage>
</organism>
<evidence type="ECO:0000256" key="2">
    <source>
        <dbReference type="SAM" id="Phobius"/>
    </source>
</evidence>
<evidence type="ECO:0000313" key="3">
    <source>
        <dbReference type="EMBL" id="RCN33951.1"/>
    </source>
</evidence>
<gene>
    <name evidence="3" type="ORF">ANCCAN_20202</name>
</gene>
<keyword evidence="2" id="KW-0812">Transmembrane</keyword>
<keyword evidence="4" id="KW-1185">Reference proteome</keyword>
<feature type="region of interest" description="Disordered" evidence="1">
    <location>
        <begin position="99"/>
        <end position="140"/>
    </location>
</feature>
<reference evidence="3 4" key="1">
    <citation type="submission" date="2014-10" db="EMBL/GenBank/DDBJ databases">
        <title>Draft genome of the hookworm Ancylostoma caninum.</title>
        <authorList>
            <person name="Mitreva M."/>
        </authorList>
    </citation>
    <scope>NUCLEOTIDE SEQUENCE [LARGE SCALE GENOMIC DNA]</scope>
    <source>
        <strain evidence="3 4">Baltimore</strain>
    </source>
</reference>
<dbReference type="STRING" id="29170.A0A368FP06"/>
<evidence type="ECO:0000256" key="1">
    <source>
        <dbReference type="SAM" id="MobiDB-lite"/>
    </source>
</evidence>
<dbReference type="EMBL" id="JOJR01000843">
    <property type="protein sequence ID" value="RCN33951.1"/>
    <property type="molecule type" value="Genomic_DNA"/>
</dbReference>
<feature type="transmembrane region" description="Helical" evidence="2">
    <location>
        <begin position="60"/>
        <end position="84"/>
    </location>
</feature>
<comment type="caution">
    <text evidence="3">The sequence shown here is derived from an EMBL/GenBank/DDBJ whole genome shotgun (WGS) entry which is preliminary data.</text>
</comment>
<dbReference type="OrthoDB" id="5876369at2759"/>
<dbReference type="AlphaFoldDB" id="A0A368FP06"/>